<reference evidence="2" key="2">
    <citation type="submission" date="2016-03" db="EMBL/GenBank/DDBJ databases">
        <authorList>
            <person name="Ploux O."/>
        </authorList>
    </citation>
    <scope>NUCLEOTIDE SEQUENCE</scope>
    <source>
        <strain evidence="2">NBRC 105008</strain>
    </source>
</reference>
<evidence type="ECO:0000313" key="3">
    <source>
        <dbReference type="EMBL" id="SDI90828.1"/>
    </source>
</evidence>
<dbReference type="EMBL" id="LVEO01000013">
    <property type="protein sequence ID" value="OCB72385.1"/>
    <property type="molecule type" value="Genomic_DNA"/>
</dbReference>
<sequence>MAYLITCSGSKTKPVLDNPNNLENLSNNNELFDARLNLIKLTEIELDWSKTLPAWQLYSTNRSIIYRQVLQNNWLKPQTDIKILSALFGWIKFDDLIPYYDLAINKRKNGIMPYLFWRESQLLENLILENDIDLLSNTYRKAINYEGNTLANYPVLTWQDNRGHHKGRWLNEQLNLL</sequence>
<name>A0A1B9DRS7_9FLAO</name>
<accession>A0A1B9DRS7</accession>
<dbReference type="Pfam" id="PF03883">
    <property type="entry name" value="H2O2_YaaD"/>
    <property type="match status" value="1"/>
</dbReference>
<dbReference type="Proteomes" id="UP000182367">
    <property type="component" value="Unassembled WGS sequence"/>
</dbReference>
<evidence type="ECO:0000313" key="5">
    <source>
        <dbReference type="Proteomes" id="UP000182367"/>
    </source>
</evidence>
<reference evidence="1 6" key="4">
    <citation type="submission" date="2019-07" db="EMBL/GenBank/DDBJ databases">
        <title>Whole genome shotgun sequence of Flavobacterium glycines NBRC 105008.</title>
        <authorList>
            <person name="Hosoyama A."/>
            <person name="Uohara A."/>
            <person name="Ohji S."/>
            <person name="Ichikawa N."/>
        </authorList>
    </citation>
    <scope>NUCLEOTIDE SEQUENCE [LARGE SCALE GENOMIC DNA]</scope>
    <source>
        <strain evidence="1 6">NBRC 105008</strain>
    </source>
</reference>
<dbReference type="Proteomes" id="UP000093226">
    <property type="component" value="Unassembled WGS sequence"/>
</dbReference>
<dbReference type="InterPro" id="IPR005583">
    <property type="entry name" value="YaaA"/>
</dbReference>
<proteinExistence type="predicted"/>
<gene>
    <name evidence="2" type="ORF">FBGL_06960</name>
    <name evidence="1" type="ORF">FGL01_05990</name>
    <name evidence="3" type="ORF">SAMN05192550_1123</name>
</gene>
<reference evidence="4" key="1">
    <citation type="submission" date="2016-03" db="EMBL/GenBank/DDBJ databases">
        <title>Draft genome sequence of Paenibacillus glacialis DSM 22343.</title>
        <authorList>
            <person name="Shin S.-K."/>
            <person name="Yi H."/>
        </authorList>
    </citation>
    <scope>NUCLEOTIDE SEQUENCE [LARGE SCALE GENOMIC DNA]</scope>
    <source>
        <strain evidence="4">NBRC 105008</strain>
    </source>
</reference>
<dbReference type="STRING" id="551990.SAMN05192550_1123"/>
<protein>
    <submittedName>
        <fullName evidence="2">Uncharacterized protein</fullName>
    </submittedName>
</protein>
<evidence type="ECO:0000313" key="6">
    <source>
        <dbReference type="Proteomes" id="UP000321579"/>
    </source>
</evidence>
<comment type="caution">
    <text evidence="2">The sequence shown here is derived from an EMBL/GenBank/DDBJ whole genome shotgun (WGS) entry which is preliminary data.</text>
</comment>
<dbReference type="EMBL" id="BJVF01000001">
    <property type="protein sequence ID" value="GEL09860.1"/>
    <property type="molecule type" value="Genomic_DNA"/>
</dbReference>
<dbReference type="EMBL" id="FNEO01000001">
    <property type="protein sequence ID" value="SDI90828.1"/>
    <property type="molecule type" value="Genomic_DNA"/>
</dbReference>
<dbReference type="AlphaFoldDB" id="A0A1B9DRS7"/>
<dbReference type="RefSeq" id="WP_066326910.1">
    <property type="nucleotide sequence ID" value="NZ_BJVF01000001.1"/>
</dbReference>
<reference evidence="3 5" key="3">
    <citation type="submission" date="2016-10" db="EMBL/GenBank/DDBJ databases">
        <authorList>
            <person name="Varghese N."/>
            <person name="Submissions S."/>
        </authorList>
    </citation>
    <scope>NUCLEOTIDE SEQUENCE [LARGE SCALE GENOMIC DNA]</scope>
    <source>
        <strain evidence="3 5">Gm-149</strain>
    </source>
</reference>
<keyword evidence="5" id="KW-1185">Reference proteome</keyword>
<evidence type="ECO:0000313" key="1">
    <source>
        <dbReference type="EMBL" id="GEL09860.1"/>
    </source>
</evidence>
<evidence type="ECO:0000313" key="2">
    <source>
        <dbReference type="EMBL" id="OCB72385.1"/>
    </source>
</evidence>
<evidence type="ECO:0000313" key="4">
    <source>
        <dbReference type="Proteomes" id="UP000093226"/>
    </source>
</evidence>
<dbReference type="Proteomes" id="UP000321579">
    <property type="component" value="Unassembled WGS sequence"/>
</dbReference>
<organism evidence="2 4">
    <name type="scientific">Flavobacterium glycines</name>
    <dbReference type="NCBI Taxonomy" id="551990"/>
    <lineage>
        <taxon>Bacteria</taxon>
        <taxon>Pseudomonadati</taxon>
        <taxon>Bacteroidota</taxon>
        <taxon>Flavobacteriia</taxon>
        <taxon>Flavobacteriales</taxon>
        <taxon>Flavobacteriaceae</taxon>
        <taxon>Flavobacterium</taxon>
    </lineage>
</organism>
<dbReference type="OrthoDB" id="1493286at2"/>